<accession>A0A1T1AYR1</accession>
<evidence type="ECO:0000259" key="1">
    <source>
        <dbReference type="PROSITE" id="PS50828"/>
    </source>
</evidence>
<proteinExistence type="predicted"/>
<evidence type="ECO:0000313" key="2">
    <source>
        <dbReference type="EMBL" id="OOV09230.1"/>
    </source>
</evidence>
<dbReference type="PROSITE" id="PS50828">
    <property type="entry name" value="SMR"/>
    <property type="match status" value="1"/>
</dbReference>
<dbReference type="SUPFAM" id="SSF160443">
    <property type="entry name" value="SMR domain-like"/>
    <property type="match status" value="1"/>
</dbReference>
<comment type="caution">
    <text evidence="2">The sequence shown here is derived from an EMBL/GenBank/DDBJ whole genome shotgun (WGS) entry which is preliminary data.</text>
</comment>
<dbReference type="STRING" id="28066.RF819_17015"/>
<organism evidence="2 3">
    <name type="scientific">Rhodoferax fermentans</name>
    <dbReference type="NCBI Taxonomy" id="28066"/>
    <lineage>
        <taxon>Bacteria</taxon>
        <taxon>Pseudomonadati</taxon>
        <taxon>Pseudomonadota</taxon>
        <taxon>Betaproteobacteria</taxon>
        <taxon>Burkholderiales</taxon>
        <taxon>Comamonadaceae</taxon>
        <taxon>Rhodoferax</taxon>
    </lineage>
</organism>
<dbReference type="Gene3D" id="3.30.1370.110">
    <property type="match status" value="1"/>
</dbReference>
<dbReference type="PANTHER" id="PTHR35562">
    <property type="entry name" value="DNA ENDONUCLEASE SMRA-RELATED"/>
    <property type="match status" value="1"/>
</dbReference>
<name>A0A1T1AYR1_RHOFE</name>
<protein>
    <submittedName>
        <fullName evidence="2">DNA mismatch repair protein MutS</fullName>
    </submittedName>
</protein>
<dbReference type="PANTHER" id="PTHR35562:SF2">
    <property type="entry name" value="DNA ENDONUCLEASE SMRA-RELATED"/>
    <property type="match status" value="1"/>
</dbReference>
<reference evidence="2 3" key="1">
    <citation type="submission" date="2017-01" db="EMBL/GenBank/DDBJ databases">
        <title>Genome sequencing of Rhodoferax fermentans JCM 7819.</title>
        <authorList>
            <person name="Kim Y.J."/>
            <person name="Farh M.E.-A."/>
            <person name="Yang D.-C."/>
        </authorList>
    </citation>
    <scope>NUCLEOTIDE SEQUENCE [LARGE SCALE GENOMIC DNA]</scope>
    <source>
        <strain evidence="2 3">JCM 7819</strain>
    </source>
</reference>
<dbReference type="OrthoDB" id="9808881at2"/>
<dbReference type="EMBL" id="MTJN01000002">
    <property type="protein sequence ID" value="OOV09230.1"/>
    <property type="molecule type" value="Genomic_DNA"/>
</dbReference>
<gene>
    <name evidence="2" type="ORF">RF819_17015</name>
</gene>
<sequence>MSSAPVKVKALTDLKIVKRAIAEQARQRVAQASAQAKAAKQAASDRELFIRAAGAVQPLPDKRHVLHKKELIVPLAMQYQKDEQAVLKEAISDEFDVSTLLDTDEHLSFRRPGIGVDVTRKLRRGDWSIQRQLDLHGLRRDDAREALGQFIRDAHKHGIRCVRVVHGKGLGSPGKVPVLKSRVHSWLVQKNEVLAFVQAKPADGGAGALVVLLMATRG</sequence>
<dbReference type="SMART" id="SM00463">
    <property type="entry name" value="SMR"/>
    <property type="match status" value="1"/>
</dbReference>
<dbReference type="InterPro" id="IPR002625">
    <property type="entry name" value="Smr_dom"/>
</dbReference>
<keyword evidence="3" id="KW-1185">Reference proteome</keyword>
<dbReference type="Pfam" id="PF01713">
    <property type="entry name" value="Smr"/>
    <property type="match status" value="1"/>
</dbReference>
<dbReference type="InterPro" id="IPR036063">
    <property type="entry name" value="Smr_dom_sf"/>
</dbReference>
<feature type="domain" description="Smr" evidence="1">
    <location>
        <begin position="133"/>
        <end position="214"/>
    </location>
</feature>
<dbReference type="Proteomes" id="UP000190750">
    <property type="component" value="Unassembled WGS sequence"/>
</dbReference>
<dbReference type="RefSeq" id="WP_078367016.1">
    <property type="nucleotide sequence ID" value="NZ_MTJN01000002.1"/>
</dbReference>
<evidence type="ECO:0000313" key="3">
    <source>
        <dbReference type="Proteomes" id="UP000190750"/>
    </source>
</evidence>
<dbReference type="AlphaFoldDB" id="A0A1T1AYR1"/>